<name>A0A6J4RAU4_9ACTN</name>
<sequence length="80" mass="8615">CSTAARRATASRVTRSSARGSAERCTRSSSPSTTPAPGAVARRGRPARSRRAPASPARPRRRGRPFPTFRGVKRGLRRAD</sequence>
<dbReference type="AlphaFoldDB" id="A0A6J4RAU4"/>
<organism evidence="2">
    <name type="scientific">uncultured Solirubrobacteraceae bacterium</name>
    <dbReference type="NCBI Taxonomy" id="1162706"/>
    <lineage>
        <taxon>Bacteria</taxon>
        <taxon>Bacillati</taxon>
        <taxon>Actinomycetota</taxon>
        <taxon>Thermoleophilia</taxon>
        <taxon>Solirubrobacterales</taxon>
        <taxon>Solirubrobacteraceae</taxon>
        <taxon>environmental samples</taxon>
    </lineage>
</organism>
<feature type="non-terminal residue" evidence="2">
    <location>
        <position position="80"/>
    </location>
</feature>
<dbReference type="EMBL" id="CADCVL010000051">
    <property type="protein sequence ID" value="CAA9466142.1"/>
    <property type="molecule type" value="Genomic_DNA"/>
</dbReference>
<feature type="compositionally biased region" description="Low complexity" evidence="1">
    <location>
        <begin position="28"/>
        <end position="41"/>
    </location>
</feature>
<evidence type="ECO:0000256" key="1">
    <source>
        <dbReference type="SAM" id="MobiDB-lite"/>
    </source>
</evidence>
<protein>
    <submittedName>
        <fullName evidence="2">Uncharacterized protein</fullName>
    </submittedName>
</protein>
<proteinExistence type="predicted"/>
<accession>A0A6J4RAU4</accession>
<feature type="compositionally biased region" description="Low complexity" evidence="1">
    <location>
        <begin position="1"/>
        <end position="20"/>
    </location>
</feature>
<gene>
    <name evidence="2" type="ORF">AVDCRST_MAG65-307</name>
</gene>
<evidence type="ECO:0000313" key="2">
    <source>
        <dbReference type="EMBL" id="CAA9466142.1"/>
    </source>
</evidence>
<feature type="region of interest" description="Disordered" evidence="1">
    <location>
        <begin position="1"/>
        <end position="80"/>
    </location>
</feature>
<feature type="non-terminal residue" evidence="2">
    <location>
        <position position="1"/>
    </location>
</feature>
<reference evidence="2" key="1">
    <citation type="submission" date="2020-02" db="EMBL/GenBank/DDBJ databases">
        <authorList>
            <person name="Meier V. D."/>
        </authorList>
    </citation>
    <scope>NUCLEOTIDE SEQUENCE</scope>
    <source>
        <strain evidence="2">AVDCRST_MAG65</strain>
    </source>
</reference>
<feature type="compositionally biased region" description="Basic residues" evidence="1">
    <location>
        <begin position="42"/>
        <end position="51"/>
    </location>
</feature>
<feature type="compositionally biased region" description="Basic residues" evidence="1">
    <location>
        <begin position="71"/>
        <end position="80"/>
    </location>
</feature>